<dbReference type="STRING" id="455432.AWN90_00265"/>
<dbReference type="GO" id="GO:0005524">
    <property type="term" value="F:ATP binding"/>
    <property type="evidence" value="ECO:0007669"/>
    <property type="project" value="UniProtKB-KW"/>
</dbReference>
<evidence type="ECO:0000256" key="1">
    <source>
        <dbReference type="ARBA" id="ARBA00012513"/>
    </source>
</evidence>
<evidence type="ECO:0000256" key="8">
    <source>
        <dbReference type="ARBA" id="ARBA00048679"/>
    </source>
</evidence>
<evidence type="ECO:0000256" key="5">
    <source>
        <dbReference type="ARBA" id="ARBA00022777"/>
    </source>
</evidence>
<evidence type="ECO:0000256" key="6">
    <source>
        <dbReference type="ARBA" id="ARBA00022840"/>
    </source>
</evidence>
<dbReference type="EC" id="2.7.11.1" evidence="1"/>
<keyword evidence="2" id="KW-0723">Serine/threonine-protein kinase</keyword>
<comment type="catalytic activity">
    <reaction evidence="7">
        <text>L-threonyl-[protein] + ATP = O-phospho-L-threonyl-[protein] + ADP + H(+)</text>
        <dbReference type="Rhea" id="RHEA:46608"/>
        <dbReference type="Rhea" id="RHEA-COMP:11060"/>
        <dbReference type="Rhea" id="RHEA-COMP:11605"/>
        <dbReference type="ChEBI" id="CHEBI:15378"/>
        <dbReference type="ChEBI" id="CHEBI:30013"/>
        <dbReference type="ChEBI" id="CHEBI:30616"/>
        <dbReference type="ChEBI" id="CHEBI:61977"/>
        <dbReference type="ChEBI" id="CHEBI:456216"/>
        <dbReference type="EC" id="2.7.11.1"/>
    </reaction>
</comment>
<evidence type="ECO:0000256" key="3">
    <source>
        <dbReference type="ARBA" id="ARBA00022679"/>
    </source>
</evidence>
<dbReference type="PANTHER" id="PTHR24363">
    <property type="entry name" value="SERINE/THREONINE PROTEIN KINASE"/>
    <property type="match status" value="1"/>
</dbReference>
<dbReference type="SUPFAM" id="SSF56112">
    <property type="entry name" value="Protein kinase-like (PK-like)"/>
    <property type="match status" value="1"/>
</dbReference>
<dbReference type="Gene3D" id="3.30.200.20">
    <property type="entry name" value="Phosphorylase Kinase, domain 1"/>
    <property type="match status" value="1"/>
</dbReference>
<dbReference type="PANTHER" id="PTHR24363:SF0">
    <property type="entry name" value="SERINE_THREONINE KINASE LIKE DOMAIN CONTAINING 1"/>
    <property type="match status" value="1"/>
</dbReference>
<evidence type="ECO:0000256" key="7">
    <source>
        <dbReference type="ARBA" id="ARBA00047899"/>
    </source>
</evidence>
<gene>
    <name evidence="9" type="ORF">AWN90_00265</name>
</gene>
<keyword evidence="4" id="KW-0547">Nucleotide-binding</keyword>
<reference evidence="9 10" key="1">
    <citation type="submission" date="2016-04" db="EMBL/GenBank/DDBJ databases">
        <authorList>
            <person name="Evans L.H."/>
            <person name="Alamgir A."/>
            <person name="Owens N."/>
            <person name="Weber N.D."/>
            <person name="Virtaneva K."/>
            <person name="Barbian K."/>
            <person name="Babar A."/>
            <person name="Rosenke K."/>
        </authorList>
    </citation>
    <scope>NUCLEOTIDE SEQUENCE [LARGE SCALE GENOMIC DNA]</scope>
    <source>
        <strain evidence="9 10">IFM 0406</strain>
    </source>
</reference>
<evidence type="ECO:0000313" key="9">
    <source>
        <dbReference type="EMBL" id="KZM71259.1"/>
    </source>
</evidence>
<evidence type="ECO:0000256" key="2">
    <source>
        <dbReference type="ARBA" id="ARBA00022527"/>
    </source>
</evidence>
<keyword evidence="5" id="KW-0418">Kinase</keyword>
<dbReference type="Proteomes" id="UP000076512">
    <property type="component" value="Unassembled WGS sequence"/>
</dbReference>
<comment type="catalytic activity">
    <reaction evidence="8">
        <text>L-seryl-[protein] + ATP = O-phospho-L-seryl-[protein] + ADP + H(+)</text>
        <dbReference type="Rhea" id="RHEA:17989"/>
        <dbReference type="Rhea" id="RHEA-COMP:9863"/>
        <dbReference type="Rhea" id="RHEA-COMP:11604"/>
        <dbReference type="ChEBI" id="CHEBI:15378"/>
        <dbReference type="ChEBI" id="CHEBI:29999"/>
        <dbReference type="ChEBI" id="CHEBI:30616"/>
        <dbReference type="ChEBI" id="CHEBI:83421"/>
        <dbReference type="ChEBI" id="CHEBI:456216"/>
        <dbReference type="EC" id="2.7.11.1"/>
    </reaction>
</comment>
<protein>
    <recommendedName>
        <fullName evidence="1">non-specific serine/threonine protein kinase</fullName>
        <ecNumber evidence="1">2.7.11.1</ecNumber>
    </recommendedName>
</protein>
<sequence length="339" mass="36184">MCPNRTGSATGAASRSGAGDLVAGQYEVLGCLAHGGPVWIYLARDRNVSDRRVILEGLLDSGDSDAMAERQFLATVDHPNIVKIYNFVQHPDPRSRELVGYIVMAYVGGASLKELRSARGGDGALIPLPPAQALACGCGRRAGYGVCRGDGGGGRCEAGRRWSGIGPRRGSPPPTICPSRWPIWMRRWRMCCWWAGIRPWPRCTTRRCGVIGSGAQADADLQQGVSVAGTDDAAQRTIRTLLDQLGDYEARVANVVLLNDSEKGPAGRLAPDVLDQYRQATALMGTMLGSAGQLSDANTRVLEGFYASTRHSASVDQAWLGVCAMVLLGRSSDCRCCCG</sequence>
<evidence type="ECO:0000256" key="4">
    <source>
        <dbReference type="ARBA" id="ARBA00022741"/>
    </source>
</evidence>
<dbReference type="EMBL" id="LWGR01000012">
    <property type="protein sequence ID" value="KZM71259.1"/>
    <property type="molecule type" value="Genomic_DNA"/>
</dbReference>
<name>A0A164KCI8_9NOCA</name>
<keyword evidence="6" id="KW-0067">ATP-binding</keyword>
<evidence type="ECO:0000313" key="10">
    <source>
        <dbReference type="Proteomes" id="UP000076512"/>
    </source>
</evidence>
<keyword evidence="10" id="KW-1185">Reference proteome</keyword>
<proteinExistence type="predicted"/>
<organism evidence="9 10">
    <name type="scientific">Nocardia terpenica</name>
    <dbReference type="NCBI Taxonomy" id="455432"/>
    <lineage>
        <taxon>Bacteria</taxon>
        <taxon>Bacillati</taxon>
        <taxon>Actinomycetota</taxon>
        <taxon>Actinomycetes</taxon>
        <taxon>Mycobacteriales</taxon>
        <taxon>Nocardiaceae</taxon>
        <taxon>Nocardia</taxon>
    </lineage>
</organism>
<dbReference type="AlphaFoldDB" id="A0A164KCI8"/>
<comment type="caution">
    <text evidence="9">The sequence shown here is derived from an EMBL/GenBank/DDBJ whole genome shotgun (WGS) entry which is preliminary data.</text>
</comment>
<accession>A0A164KCI8</accession>
<dbReference type="GO" id="GO:0004674">
    <property type="term" value="F:protein serine/threonine kinase activity"/>
    <property type="evidence" value="ECO:0007669"/>
    <property type="project" value="UniProtKB-KW"/>
</dbReference>
<dbReference type="InterPro" id="IPR011009">
    <property type="entry name" value="Kinase-like_dom_sf"/>
</dbReference>
<keyword evidence="3" id="KW-0808">Transferase</keyword>